<dbReference type="Pfam" id="PF00583">
    <property type="entry name" value="Acetyltransf_1"/>
    <property type="match status" value="1"/>
</dbReference>
<dbReference type="Gene3D" id="1.10.10.10">
    <property type="entry name" value="Winged helix-like DNA-binding domain superfamily/Winged helix DNA-binding domain"/>
    <property type="match status" value="1"/>
</dbReference>
<dbReference type="SUPFAM" id="SSF46785">
    <property type="entry name" value="Winged helix' DNA-binding domain"/>
    <property type="match status" value="1"/>
</dbReference>
<name>A0ABP2C9E6_9FIRM</name>
<dbReference type="PROSITE" id="PS50995">
    <property type="entry name" value="HTH_MARR_2"/>
    <property type="match status" value="1"/>
</dbReference>
<gene>
    <name evidence="4" type="ORF">SSPH_03617</name>
</gene>
<dbReference type="InterPro" id="IPR036390">
    <property type="entry name" value="WH_DNA-bd_sf"/>
</dbReference>
<dbReference type="CDD" id="cd04301">
    <property type="entry name" value="NAT_SF"/>
    <property type="match status" value="1"/>
</dbReference>
<reference evidence="4 5" key="1">
    <citation type="submission" date="2016-01" db="EMBL/GenBank/DDBJ databases">
        <authorList>
            <person name="Brown R."/>
        </authorList>
    </citation>
    <scope>NUCLEOTIDE SEQUENCE [LARGE SCALE GENOMIC DNA]</scope>
    <source>
        <strain evidence="4">Sporomusa sphaeroides DSM 2875</strain>
    </source>
</reference>
<dbReference type="SUPFAM" id="SSF55729">
    <property type="entry name" value="Acyl-CoA N-acyltransferases (Nat)"/>
    <property type="match status" value="1"/>
</dbReference>
<dbReference type="InterPro" id="IPR016181">
    <property type="entry name" value="Acyl_CoA_acyltransferase"/>
</dbReference>
<dbReference type="InterPro" id="IPR036388">
    <property type="entry name" value="WH-like_DNA-bd_sf"/>
</dbReference>
<comment type="caution">
    <text evidence="4">The sequence shown here is derived from an EMBL/GenBank/DDBJ whole genome shotgun (WGS) entry which is preliminary data.</text>
</comment>
<feature type="domain" description="N-acetyltransferase" evidence="3">
    <location>
        <begin position="150"/>
        <end position="301"/>
    </location>
</feature>
<dbReference type="RefSeq" id="WP_075757603.1">
    <property type="nucleotide sequence ID" value="NZ_CP146991.1"/>
</dbReference>
<evidence type="ECO:0000259" key="3">
    <source>
        <dbReference type="PROSITE" id="PS51186"/>
    </source>
</evidence>
<sequence>MNEFIDHRVLKIRKFNRFYTNIIGLVNKTILESPYSLAEARVLLEIDNAVTCLASDLTEILQIDPGYLSRILRRLKKEGLIETKKSATDGRSQILSLTDRGKDTFTQLSDTSSAQIVKLLECLPLGAQQHLVEHMATIERMLSGRIDASVSIRDFQPGDIGYIVYRHGVLYAQEYQLDSVFEKYVLESLFKFLDKPSAGKILIAECCGTIVGFIGIVEISPTTAQLRWFLIEPEFRGAGLGRILVTKAMEYCNSKNYNHVFLWTFKGLEAARHLYEDFGFTLTEEKENNTWKNRLIEQRFDARLC</sequence>
<dbReference type="Gene3D" id="3.40.630.30">
    <property type="match status" value="1"/>
</dbReference>
<dbReference type="InterPro" id="IPR011991">
    <property type="entry name" value="ArsR-like_HTH"/>
</dbReference>
<dbReference type="Pfam" id="PF12802">
    <property type="entry name" value="MarR_2"/>
    <property type="match status" value="1"/>
</dbReference>
<dbReference type="EMBL" id="FCOW01000025">
    <property type="protein sequence ID" value="CVK20945.1"/>
    <property type="molecule type" value="Genomic_DNA"/>
</dbReference>
<dbReference type="SMART" id="SM00347">
    <property type="entry name" value="HTH_MARR"/>
    <property type="match status" value="1"/>
</dbReference>
<evidence type="ECO:0000259" key="2">
    <source>
        <dbReference type="PROSITE" id="PS50995"/>
    </source>
</evidence>
<evidence type="ECO:0000313" key="5">
    <source>
        <dbReference type="Proteomes" id="UP000245702"/>
    </source>
</evidence>
<accession>A0ABP2C9E6</accession>
<dbReference type="PANTHER" id="PTHR13947">
    <property type="entry name" value="GNAT FAMILY N-ACETYLTRANSFERASE"/>
    <property type="match status" value="1"/>
</dbReference>
<dbReference type="Proteomes" id="UP000245702">
    <property type="component" value="Unassembled WGS sequence"/>
</dbReference>
<dbReference type="PROSITE" id="PS51186">
    <property type="entry name" value="GNAT"/>
    <property type="match status" value="1"/>
</dbReference>
<evidence type="ECO:0000256" key="1">
    <source>
        <dbReference type="ARBA" id="ARBA00022679"/>
    </source>
</evidence>
<dbReference type="InterPro" id="IPR000182">
    <property type="entry name" value="GNAT_dom"/>
</dbReference>
<evidence type="ECO:0000313" key="4">
    <source>
        <dbReference type="EMBL" id="CVK20945.1"/>
    </source>
</evidence>
<protein>
    <submittedName>
        <fullName evidence="4">Acetyltransferase</fullName>
    </submittedName>
</protein>
<organism evidence="4 5">
    <name type="scientific">Sporomusa sphaeroides DSM 2875</name>
    <dbReference type="NCBI Taxonomy" id="1337886"/>
    <lineage>
        <taxon>Bacteria</taxon>
        <taxon>Bacillati</taxon>
        <taxon>Bacillota</taxon>
        <taxon>Negativicutes</taxon>
        <taxon>Selenomonadales</taxon>
        <taxon>Sporomusaceae</taxon>
        <taxon>Sporomusa</taxon>
    </lineage>
</organism>
<dbReference type="InterPro" id="IPR050769">
    <property type="entry name" value="NAT_camello-type"/>
</dbReference>
<proteinExistence type="predicted"/>
<keyword evidence="1" id="KW-0808">Transferase</keyword>
<dbReference type="InterPro" id="IPR000835">
    <property type="entry name" value="HTH_MarR-typ"/>
</dbReference>
<feature type="domain" description="HTH marR-type" evidence="2">
    <location>
        <begin position="1"/>
        <end position="140"/>
    </location>
</feature>
<dbReference type="CDD" id="cd00090">
    <property type="entry name" value="HTH_ARSR"/>
    <property type="match status" value="1"/>
</dbReference>
<keyword evidence="5" id="KW-1185">Reference proteome</keyword>
<dbReference type="PANTHER" id="PTHR13947:SF37">
    <property type="entry name" value="LD18367P"/>
    <property type="match status" value="1"/>
</dbReference>